<evidence type="ECO:0008006" key="3">
    <source>
        <dbReference type="Google" id="ProtNLM"/>
    </source>
</evidence>
<sequence>MYLVITILKYYSFRWNVWDVGNYSNKLYNISQGRFYSSYLGSHNWADHFTPSMSPLAILYLWIPSTHWVTLAKTIAFLSVPPLIFQICRESFQEKEQAWIVTFILGAAWMLFYAPALNSYYYEFQPSALAPPFILYAFLCFQRKQWFVFWIVMIVLLGFKEHLGAVWIGFGCYMVLTTPFKKTGFFLIVAGIIAIYLIMFQVMPFFRNYEASWSMVIGPFQDIQAKLIYLFKILIPFAFLPVIHWRFGIMAGPAIGVNLISANTGMYSTSYHYDDMSATLLILTMILILSSKNNMFEPWKKRKDRQWLIVVWGVCILSLLPSSPMRELYAAIPKQSHWDYRNELLKFDQFSQGESIAVQTALGAHFNRTGIMAVTDDISGNCAPMRHDLKVKKPKYLVFANKLNHYLINDLEQCLKRMNLSNDFEKLTEYKHLQIYKLIYSKK</sequence>
<name>A0A381SYY7_9ZZZZ</name>
<organism evidence="2">
    <name type="scientific">marine metagenome</name>
    <dbReference type="NCBI Taxonomy" id="408172"/>
    <lineage>
        <taxon>unclassified sequences</taxon>
        <taxon>metagenomes</taxon>
        <taxon>ecological metagenomes</taxon>
    </lineage>
</organism>
<dbReference type="AlphaFoldDB" id="A0A381SYY7"/>
<feature type="transmembrane region" description="Helical" evidence="1">
    <location>
        <begin position="227"/>
        <end position="247"/>
    </location>
</feature>
<keyword evidence="1" id="KW-0812">Transmembrane</keyword>
<protein>
    <recommendedName>
        <fullName evidence="3">Glycosyltransferase RgtA/B/C/D-like domain-containing protein</fullName>
    </recommendedName>
</protein>
<keyword evidence="1" id="KW-0472">Membrane</keyword>
<feature type="transmembrane region" description="Helical" evidence="1">
    <location>
        <begin position="120"/>
        <end position="139"/>
    </location>
</feature>
<reference evidence="2" key="1">
    <citation type="submission" date="2018-05" db="EMBL/GenBank/DDBJ databases">
        <authorList>
            <person name="Lanie J.A."/>
            <person name="Ng W.-L."/>
            <person name="Kazmierczak K.M."/>
            <person name="Andrzejewski T.M."/>
            <person name="Davidsen T.M."/>
            <person name="Wayne K.J."/>
            <person name="Tettelin H."/>
            <person name="Glass J.I."/>
            <person name="Rusch D."/>
            <person name="Podicherti R."/>
            <person name="Tsui H.-C.T."/>
            <person name="Winkler M.E."/>
        </authorList>
    </citation>
    <scope>NUCLEOTIDE SEQUENCE</scope>
</reference>
<proteinExistence type="predicted"/>
<accession>A0A381SYY7</accession>
<evidence type="ECO:0000256" key="1">
    <source>
        <dbReference type="SAM" id="Phobius"/>
    </source>
</evidence>
<keyword evidence="1" id="KW-1133">Transmembrane helix</keyword>
<dbReference type="Pfam" id="PF09852">
    <property type="entry name" value="DUF2079"/>
    <property type="match status" value="1"/>
</dbReference>
<feature type="transmembrane region" description="Helical" evidence="1">
    <location>
        <begin position="276"/>
        <end position="295"/>
    </location>
</feature>
<dbReference type="InterPro" id="IPR018650">
    <property type="entry name" value="STSV1_Orf64"/>
</dbReference>
<evidence type="ECO:0000313" key="2">
    <source>
        <dbReference type="EMBL" id="SVA08511.1"/>
    </source>
</evidence>
<feature type="transmembrane region" description="Helical" evidence="1">
    <location>
        <begin position="97"/>
        <end position="114"/>
    </location>
</feature>
<gene>
    <name evidence="2" type="ORF">METZ01_LOCUS61365</name>
</gene>
<feature type="transmembrane region" description="Helical" evidence="1">
    <location>
        <begin position="185"/>
        <end position="206"/>
    </location>
</feature>
<feature type="transmembrane region" description="Helical" evidence="1">
    <location>
        <begin position="307"/>
        <end position="325"/>
    </location>
</feature>
<feature type="transmembrane region" description="Helical" evidence="1">
    <location>
        <begin position="146"/>
        <end position="170"/>
    </location>
</feature>
<dbReference type="EMBL" id="UINC01003697">
    <property type="protein sequence ID" value="SVA08511.1"/>
    <property type="molecule type" value="Genomic_DNA"/>
</dbReference>